<dbReference type="STRING" id="1586287.BBK82_20245"/>
<reference evidence="2 3" key="1">
    <citation type="submission" date="2016-07" db="EMBL/GenBank/DDBJ databases">
        <title>Complete genome sequence of the Lentzea guizhouensis DHS C013.</title>
        <authorList>
            <person name="Cao C."/>
        </authorList>
    </citation>
    <scope>NUCLEOTIDE SEQUENCE [LARGE SCALE GENOMIC DNA]</scope>
    <source>
        <strain evidence="2 3">DHS C013</strain>
    </source>
</reference>
<feature type="transmembrane region" description="Helical" evidence="1">
    <location>
        <begin position="64"/>
        <end position="85"/>
    </location>
</feature>
<name>A0A1B2HK22_9PSEU</name>
<feature type="transmembrane region" description="Helical" evidence="1">
    <location>
        <begin position="40"/>
        <end position="58"/>
    </location>
</feature>
<protein>
    <submittedName>
        <fullName evidence="2">Uncharacterized protein</fullName>
    </submittedName>
</protein>
<dbReference type="OrthoDB" id="8159487at2"/>
<dbReference type="RefSeq" id="WP_065916400.1">
    <property type="nucleotide sequence ID" value="NZ_CP016793.1"/>
</dbReference>
<evidence type="ECO:0000313" key="2">
    <source>
        <dbReference type="EMBL" id="ANZ38042.1"/>
    </source>
</evidence>
<keyword evidence="1" id="KW-0812">Transmembrane</keyword>
<gene>
    <name evidence="2" type="ORF">BBK82_20245</name>
</gene>
<keyword evidence="1" id="KW-0472">Membrane</keyword>
<accession>A0A1B2HK22</accession>
<evidence type="ECO:0000256" key="1">
    <source>
        <dbReference type="SAM" id="Phobius"/>
    </source>
</evidence>
<keyword evidence="3" id="KW-1185">Reference proteome</keyword>
<sequence>MRRAFVIAATGMTRFSTWGARMIGWIGACFVFARRLGGWLAVVSALTGLLLMVPMAFLGNPSGTVLLCAVATTGWLWTSVVSLRVRVSST</sequence>
<dbReference type="Proteomes" id="UP000093053">
    <property type="component" value="Chromosome"/>
</dbReference>
<dbReference type="AlphaFoldDB" id="A0A1B2HK22"/>
<proteinExistence type="predicted"/>
<evidence type="ECO:0000313" key="3">
    <source>
        <dbReference type="Proteomes" id="UP000093053"/>
    </source>
</evidence>
<dbReference type="KEGG" id="led:BBK82_20245"/>
<organism evidence="2 3">
    <name type="scientific">Lentzea guizhouensis</name>
    <dbReference type="NCBI Taxonomy" id="1586287"/>
    <lineage>
        <taxon>Bacteria</taxon>
        <taxon>Bacillati</taxon>
        <taxon>Actinomycetota</taxon>
        <taxon>Actinomycetes</taxon>
        <taxon>Pseudonocardiales</taxon>
        <taxon>Pseudonocardiaceae</taxon>
        <taxon>Lentzea</taxon>
    </lineage>
</organism>
<keyword evidence="1" id="KW-1133">Transmembrane helix</keyword>
<dbReference type="EMBL" id="CP016793">
    <property type="protein sequence ID" value="ANZ38042.1"/>
    <property type="molecule type" value="Genomic_DNA"/>
</dbReference>